<evidence type="ECO:0000256" key="1">
    <source>
        <dbReference type="SAM" id="MobiDB-lite"/>
    </source>
</evidence>
<feature type="compositionally biased region" description="Basic and acidic residues" evidence="1">
    <location>
        <begin position="228"/>
        <end position="248"/>
    </location>
</feature>
<comment type="caution">
    <text evidence="2">The sequence shown here is derived from an EMBL/GenBank/DDBJ whole genome shotgun (WGS) entry which is preliminary data.</text>
</comment>
<gene>
    <name evidence="2" type="ORF">D9758_002908</name>
</gene>
<feature type="region of interest" description="Disordered" evidence="1">
    <location>
        <begin position="111"/>
        <end position="192"/>
    </location>
</feature>
<evidence type="ECO:0000313" key="2">
    <source>
        <dbReference type="EMBL" id="KAF5369088.1"/>
    </source>
</evidence>
<proteinExistence type="predicted"/>
<sequence length="259" mass="29665">MNSSAISEYVPSSNVYIPIHKRRTSTEKFTCGLPSEDVILSSSWSSASSSPRSATFSVTESLAKSTRSPFVYTIEELLRLRKSPLVFVSPERREEIRRNVPDVYMNRRQRLAKAAKEGDAQHYAKHRQAKDTNDEDHCQSGRVTPTPSPLSQYSQKLKRRTQWREKNSQGNQTPRSALFTPEPVAKSHPLPQISVDGLAPHTEVSFMIPEVLSTITQLGYPQRRIRWSTEKRENSKVVDESDWREPRQRTWYTQSSVST</sequence>
<evidence type="ECO:0000313" key="3">
    <source>
        <dbReference type="Proteomes" id="UP000559256"/>
    </source>
</evidence>
<dbReference type="Proteomes" id="UP000559256">
    <property type="component" value="Unassembled WGS sequence"/>
</dbReference>
<feature type="compositionally biased region" description="Polar residues" evidence="1">
    <location>
        <begin position="250"/>
        <end position="259"/>
    </location>
</feature>
<feature type="compositionally biased region" description="Polar residues" evidence="1">
    <location>
        <begin position="141"/>
        <end position="155"/>
    </location>
</feature>
<organism evidence="2 3">
    <name type="scientific">Tetrapyrgos nigripes</name>
    <dbReference type="NCBI Taxonomy" id="182062"/>
    <lineage>
        <taxon>Eukaryota</taxon>
        <taxon>Fungi</taxon>
        <taxon>Dikarya</taxon>
        <taxon>Basidiomycota</taxon>
        <taxon>Agaricomycotina</taxon>
        <taxon>Agaricomycetes</taxon>
        <taxon>Agaricomycetidae</taxon>
        <taxon>Agaricales</taxon>
        <taxon>Marasmiineae</taxon>
        <taxon>Marasmiaceae</taxon>
        <taxon>Tetrapyrgos</taxon>
    </lineage>
</organism>
<protein>
    <submittedName>
        <fullName evidence="2">Uncharacterized protein</fullName>
    </submittedName>
</protein>
<dbReference type="AlphaFoldDB" id="A0A8H5GQ96"/>
<name>A0A8H5GQ96_9AGAR</name>
<dbReference type="EMBL" id="JAACJM010000014">
    <property type="protein sequence ID" value="KAF5369088.1"/>
    <property type="molecule type" value="Genomic_DNA"/>
</dbReference>
<reference evidence="2 3" key="1">
    <citation type="journal article" date="2020" name="ISME J.">
        <title>Uncovering the hidden diversity of litter-decomposition mechanisms in mushroom-forming fungi.</title>
        <authorList>
            <person name="Floudas D."/>
            <person name="Bentzer J."/>
            <person name="Ahren D."/>
            <person name="Johansson T."/>
            <person name="Persson P."/>
            <person name="Tunlid A."/>
        </authorList>
    </citation>
    <scope>NUCLEOTIDE SEQUENCE [LARGE SCALE GENOMIC DNA]</scope>
    <source>
        <strain evidence="2 3">CBS 291.85</strain>
    </source>
</reference>
<keyword evidence="3" id="KW-1185">Reference proteome</keyword>
<accession>A0A8H5GQ96</accession>
<feature type="region of interest" description="Disordered" evidence="1">
    <location>
        <begin position="228"/>
        <end position="259"/>
    </location>
</feature>
<dbReference type="OrthoDB" id="3070320at2759"/>
<feature type="compositionally biased region" description="Basic and acidic residues" evidence="1">
    <location>
        <begin position="129"/>
        <end position="139"/>
    </location>
</feature>